<reference evidence="1 2" key="1">
    <citation type="journal article" date="2015" name="Genome Announc.">
        <title>Complete Genome Sequences of Four Novel Escherichia coli Bacteriophages Belonging to New Phage Groups.</title>
        <authorList>
            <person name="Carstens A.B."/>
            <person name="Kot W."/>
            <person name="Hansen L.H."/>
        </authorList>
    </citation>
    <scope>NUCLEOTIDE SEQUENCE [LARGE SCALE GENOMIC DNA]</scope>
</reference>
<dbReference type="RefSeq" id="YP_009220035.1">
    <property type="nucleotide sequence ID" value="NC_029028.1"/>
</dbReference>
<dbReference type="KEGG" id="vg:26646296"/>
<name>A0A0E3JPU5_9CAUD</name>
<reference evidence="2" key="2">
    <citation type="submission" date="2015-01" db="EMBL/GenBank/DDBJ databases">
        <title>Complete sequence of three novel 9g-like phages.</title>
        <authorList>
            <person name="Carstens A.B."/>
            <person name="Hansen L.H."/>
            <person name="Kot W."/>
        </authorList>
    </citation>
    <scope>NUCLEOTIDE SEQUENCE [LARGE SCALE GENOMIC DNA]</scope>
</reference>
<proteinExistence type="predicted"/>
<dbReference type="Proteomes" id="UP000033023">
    <property type="component" value="Segment"/>
</dbReference>
<dbReference type="EMBL" id="KP719132">
    <property type="protein sequence ID" value="AKA60931.1"/>
    <property type="molecule type" value="Genomic_DNA"/>
</dbReference>
<sequence>MQINLTQKAVRYFGEVLFVPVWAKYLAVDEDGTLTAFENEPRWCECINGDGFWVLTEPGIEIDICYNVDLEGMDFKETCVSIESEVDDELLHTMRTYFAGNILPVNDNPHDHTEWFERMRKDDLKRTLNGQWTPACGQQNKEGDTDE</sequence>
<protein>
    <submittedName>
        <fullName evidence="1">Uncharacterized protein</fullName>
    </submittedName>
</protein>
<organism evidence="1 2">
    <name type="scientific">Enterobacteria phage JenP1</name>
    <dbReference type="NCBI Taxonomy" id="1610837"/>
    <lineage>
        <taxon>Viruses</taxon>
        <taxon>Duplodnaviria</taxon>
        <taxon>Heunggongvirae</taxon>
        <taxon>Uroviricota</taxon>
        <taxon>Caudoviricetes</taxon>
        <taxon>Queuovirinae</taxon>
        <taxon>Nonagvirus</taxon>
        <taxon>Nonagvirus JenP1</taxon>
    </lineage>
</organism>
<accession>A0A0E3JPU5</accession>
<keyword evidence="2" id="KW-1185">Reference proteome</keyword>
<dbReference type="OrthoDB" id="13824at10239"/>
<dbReference type="GeneID" id="26646296"/>
<evidence type="ECO:0000313" key="2">
    <source>
        <dbReference type="Proteomes" id="UP000033023"/>
    </source>
</evidence>
<evidence type="ECO:0000313" key="1">
    <source>
        <dbReference type="EMBL" id="AKA60931.1"/>
    </source>
</evidence>